<gene>
    <name evidence="2" type="ORF">D8Y22_12995</name>
</gene>
<dbReference type="PANTHER" id="PTHR43781:SF1">
    <property type="entry name" value="SACCHAROPINE DEHYDROGENASE"/>
    <property type="match status" value="1"/>
</dbReference>
<proteinExistence type="predicted"/>
<dbReference type="InterPro" id="IPR005097">
    <property type="entry name" value="Sacchrp_dh_NADP-bd"/>
</dbReference>
<dbReference type="PANTHER" id="PTHR43781">
    <property type="entry name" value="SACCHAROPINE DEHYDROGENASE"/>
    <property type="match status" value="1"/>
</dbReference>
<dbReference type="SUPFAM" id="SSF51735">
    <property type="entry name" value="NAD(P)-binding Rossmann-fold domains"/>
    <property type="match status" value="1"/>
</dbReference>
<evidence type="ECO:0000313" key="2">
    <source>
        <dbReference type="EMBL" id="THE64327.1"/>
    </source>
</evidence>
<dbReference type="OrthoDB" id="194971at2157"/>
<dbReference type="EMBL" id="RBZW01000033">
    <property type="protein sequence ID" value="THE64327.1"/>
    <property type="molecule type" value="Genomic_DNA"/>
</dbReference>
<protein>
    <submittedName>
        <fullName evidence="2">Saccharopine dehydrogenase</fullName>
    </submittedName>
</protein>
<name>A0A4V3VL53_9EURY</name>
<evidence type="ECO:0000313" key="3">
    <source>
        <dbReference type="Proteomes" id="UP000318864"/>
    </source>
</evidence>
<accession>A0A4V3VL53</accession>
<reference evidence="2 3" key="1">
    <citation type="submission" date="2018-10" db="EMBL/GenBank/DDBJ databases">
        <title>Natronolimnobius sp. XQ-INN 246 isolated from Inner Mongolia Autonomous Region of China.</title>
        <authorList>
            <person name="Xue Q."/>
        </authorList>
    </citation>
    <scope>NUCLEOTIDE SEQUENCE [LARGE SCALE GENOMIC DNA]</scope>
    <source>
        <strain evidence="2 3">XQ-INN 246</strain>
    </source>
</reference>
<dbReference type="AlphaFoldDB" id="A0A4V3VL53"/>
<dbReference type="Proteomes" id="UP000318864">
    <property type="component" value="Unassembled WGS sequence"/>
</dbReference>
<keyword evidence="3" id="KW-1185">Reference proteome</keyword>
<dbReference type="InterPro" id="IPR036291">
    <property type="entry name" value="NAD(P)-bd_dom_sf"/>
</dbReference>
<organism evidence="2 3">
    <name type="scientific">Salinadaptatus halalkaliphilus</name>
    <dbReference type="NCBI Taxonomy" id="2419781"/>
    <lineage>
        <taxon>Archaea</taxon>
        <taxon>Methanobacteriati</taxon>
        <taxon>Methanobacteriota</taxon>
        <taxon>Stenosarchaea group</taxon>
        <taxon>Halobacteria</taxon>
        <taxon>Halobacteriales</taxon>
        <taxon>Natrialbaceae</taxon>
        <taxon>Salinadaptatus</taxon>
    </lineage>
</organism>
<dbReference type="RefSeq" id="WP_141465115.1">
    <property type="nucleotide sequence ID" value="NZ_RBZW01000033.1"/>
</dbReference>
<comment type="caution">
    <text evidence="2">The sequence shown here is derived from an EMBL/GenBank/DDBJ whole genome shotgun (WGS) entry which is preliminary data.</text>
</comment>
<dbReference type="Pfam" id="PF03435">
    <property type="entry name" value="Sacchrp_dh_NADP"/>
    <property type="match status" value="1"/>
</dbReference>
<dbReference type="Gene3D" id="3.40.50.720">
    <property type="entry name" value="NAD(P)-binding Rossmann-like Domain"/>
    <property type="match status" value="1"/>
</dbReference>
<evidence type="ECO:0000259" key="1">
    <source>
        <dbReference type="Pfam" id="PF03435"/>
    </source>
</evidence>
<feature type="domain" description="Saccharopine dehydrogenase NADP binding" evidence="1">
    <location>
        <begin position="5"/>
        <end position="118"/>
    </location>
</feature>
<sequence>MNACLVYGAYGYTGRLVCREAVSRGHTPIAAGRDGRQLAGLAGELGLERRRCSLEDDIASELADVDAVLNCAGPFVDTVDPLLEACLETGTDYLDVTGEVAVFERLRHHDAAARDAGIGLLPGVGFDVVPSDCLAAFLSDQLPTADSLTIGVKGTGRPSRGTARTLVDLAGTGGVVRRNDRLVRVPTAYRTRRIDFGDGPERAVTIPLGDVVTAAHHTGIETIDIYAAVPPGGPTAMRVAGRLGWLLENPLVERALTGVVDRLVDGPDARQRSTSPAVVWGEVTDGNDRGVRASLETPNVYTVTARAAVSAAERLVADETEPGARTGFQTPASAFGPDFVLELEGTNRERLERRGDIDSADRRRLESDD</sequence>